<evidence type="ECO:0000313" key="2">
    <source>
        <dbReference type="Proteomes" id="UP001430584"/>
    </source>
</evidence>
<accession>A0ABR3CKX9</accession>
<dbReference type="Proteomes" id="UP001430584">
    <property type="component" value="Unassembled WGS sequence"/>
</dbReference>
<proteinExistence type="predicted"/>
<dbReference type="PANTHER" id="PTHR40619">
    <property type="entry name" value="FUNGAL STAND N-TERMINAL GOODBYE DOMAIN-CONTAINING PROTEIN"/>
    <property type="match status" value="1"/>
</dbReference>
<organism evidence="1 2">
    <name type="scientific">Diplodia seriata</name>
    <dbReference type="NCBI Taxonomy" id="420778"/>
    <lineage>
        <taxon>Eukaryota</taxon>
        <taxon>Fungi</taxon>
        <taxon>Dikarya</taxon>
        <taxon>Ascomycota</taxon>
        <taxon>Pezizomycotina</taxon>
        <taxon>Dothideomycetes</taxon>
        <taxon>Dothideomycetes incertae sedis</taxon>
        <taxon>Botryosphaeriales</taxon>
        <taxon>Botryosphaeriaceae</taxon>
        <taxon>Diplodia</taxon>
    </lineage>
</organism>
<sequence length="271" mass="30716">MGHYENEADAKYKTGVTIDDRYTMQQIWDELDDAIEKYQKKGTQGLRGRVRGVGRKIGKHSEVVEGWLGLLPTQSQYLSVVLGGLKLIIKVSAASHMTGFGFEPQILTSIKAAGRMKGVSDEIMVALSELPAMFDTTKRAQTLYGAKSLEAITWELYTSMVKALGHILEYLRRSLHRKILKAWLQHSRFENELSEKIKDMKACKDRFIEEVDMCEKEMVGRIDSRTKTTEDTVHEIHLSTNMLVKLLLGNPAVLDLAYEFRKAPNSSHLLI</sequence>
<protein>
    <submittedName>
        <fullName evidence="1">Uncharacterized protein</fullName>
    </submittedName>
</protein>
<dbReference type="PANTHER" id="PTHR40619:SF3">
    <property type="entry name" value="FUNGAL STAND N-TERMINAL GOODBYE DOMAIN-CONTAINING PROTEIN"/>
    <property type="match status" value="1"/>
</dbReference>
<keyword evidence="2" id="KW-1185">Reference proteome</keyword>
<evidence type="ECO:0000313" key="1">
    <source>
        <dbReference type="EMBL" id="KAL0261302.1"/>
    </source>
</evidence>
<gene>
    <name evidence="1" type="ORF">SLS55_004999</name>
</gene>
<reference evidence="1 2" key="1">
    <citation type="submission" date="2024-02" db="EMBL/GenBank/DDBJ databases">
        <title>De novo assembly and annotation of 12 fungi associated with fruit tree decline syndrome in Ontario, Canada.</title>
        <authorList>
            <person name="Sulman M."/>
            <person name="Ellouze W."/>
            <person name="Ilyukhin E."/>
        </authorList>
    </citation>
    <scope>NUCLEOTIDE SEQUENCE [LARGE SCALE GENOMIC DNA]</scope>
    <source>
        <strain evidence="1 2">FDS-637</strain>
    </source>
</reference>
<dbReference type="EMBL" id="JAJVCZ030000004">
    <property type="protein sequence ID" value="KAL0261302.1"/>
    <property type="molecule type" value="Genomic_DNA"/>
</dbReference>
<dbReference type="RefSeq" id="XP_066634331.1">
    <property type="nucleotide sequence ID" value="XM_066776450.1"/>
</dbReference>
<dbReference type="GeneID" id="92009084"/>
<name>A0ABR3CKX9_9PEZI</name>
<comment type="caution">
    <text evidence="1">The sequence shown here is derived from an EMBL/GenBank/DDBJ whole genome shotgun (WGS) entry which is preliminary data.</text>
</comment>